<name>A0A855ISE2_9VIBR</name>
<organism evidence="1 2">
    <name type="scientific">Vibrio lentus</name>
    <dbReference type="NCBI Taxonomy" id="136468"/>
    <lineage>
        <taxon>Bacteria</taxon>
        <taxon>Pseudomonadati</taxon>
        <taxon>Pseudomonadota</taxon>
        <taxon>Gammaproteobacteria</taxon>
        <taxon>Vibrionales</taxon>
        <taxon>Vibrionaceae</taxon>
        <taxon>Vibrio</taxon>
    </lineage>
</organism>
<reference evidence="2" key="1">
    <citation type="submission" date="2016-07" db="EMBL/GenBank/DDBJ databases">
        <title>Nontailed viruses are major unrecognized killers of bacteria in the ocean.</title>
        <authorList>
            <person name="Kauffman K."/>
            <person name="Hussain F."/>
            <person name="Yang J."/>
            <person name="Arevalo P."/>
            <person name="Brown J."/>
            <person name="Cutler M."/>
            <person name="Kelly L."/>
            <person name="Polz M.F."/>
        </authorList>
    </citation>
    <scope>NUCLEOTIDE SEQUENCE [LARGE SCALE GENOMIC DNA]</scope>
    <source>
        <strain evidence="2">10N.261.48.A1</strain>
    </source>
</reference>
<dbReference type="Proteomes" id="UP000235554">
    <property type="component" value="Unassembled WGS sequence"/>
</dbReference>
<gene>
    <name evidence="1" type="ORF">BCT50_22100</name>
</gene>
<evidence type="ECO:0000313" key="2">
    <source>
        <dbReference type="Proteomes" id="UP000235554"/>
    </source>
</evidence>
<protein>
    <submittedName>
        <fullName evidence="1">Uncharacterized protein</fullName>
    </submittedName>
</protein>
<comment type="caution">
    <text evidence="1">The sequence shown here is derived from an EMBL/GenBank/DDBJ whole genome shotgun (WGS) entry which is preliminary data.</text>
</comment>
<accession>A0A855ISE2</accession>
<sequence length="188" mass="20742">MKNKVIIGFAVAVGVLVFVSGGGSYGDFKDKTLGEFKSEPITAKKDIVEGYVSESGLPVAILDSVYACISQMSYTKSKDVQFSKAAGWCKEAYENEYLDRYVSFDNFEKQFSPYDGAFRPLEKALKDSIGDKDSYEHVSSQFRLVMEASPYALVETTFRANNNQGAKVKNSVTAKVDILSGEIISIQM</sequence>
<dbReference type="RefSeq" id="WP_102554807.1">
    <property type="nucleotide sequence ID" value="NZ_MCZJ01000010.1"/>
</dbReference>
<dbReference type="AlphaFoldDB" id="A0A855ISE2"/>
<proteinExistence type="predicted"/>
<evidence type="ECO:0000313" key="1">
    <source>
        <dbReference type="EMBL" id="PMM60650.1"/>
    </source>
</evidence>
<dbReference type="EMBL" id="MCZJ01000010">
    <property type="protein sequence ID" value="PMM60650.1"/>
    <property type="molecule type" value="Genomic_DNA"/>
</dbReference>